<reference evidence="2" key="2">
    <citation type="submission" date="2017-10" db="EMBL/GenBank/DDBJ databases">
        <title>Ladona fulva Genome sequencing and assembly.</title>
        <authorList>
            <person name="Murali S."/>
            <person name="Richards S."/>
            <person name="Bandaranaike D."/>
            <person name="Bellair M."/>
            <person name="Blankenburg K."/>
            <person name="Chao H."/>
            <person name="Dinh H."/>
            <person name="Doddapaneni H."/>
            <person name="Dugan-Rocha S."/>
            <person name="Elkadiri S."/>
            <person name="Gnanaolivu R."/>
            <person name="Hernandez B."/>
            <person name="Skinner E."/>
            <person name="Javaid M."/>
            <person name="Lee S."/>
            <person name="Li M."/>
            <person name="Ming W."/>
            <person name="Munidasa M."/>
            <person name="Muniz J."/>
            <person name="Nguyen L."/>
            <person name="Hughes D."/>
            <person name="Osuji N."/>
            <person name="Pu L.-L."/>
            <person name="Puazo M."/>
            <person name="Qu C."/>
            <person name="Quiroz J."/>
            <person name="Raj R."/>
            <person name="Weissenberger G."/>
            <person name="Xin Y."/>
            <person name="Zou X."/>
            <person name="Han Y."/>
            <person name="Worley K."/>
            <person name="Muzny D."/>
            <person name="Gibbs R."/>
        </authorList>
    </citation>
    <scope>NUCLEOTIDE SEQUENCE</scope>
    <source>
        <strain evidence="2">Sampled in the wild</strain>
    </source>
</reference>
<dbReference type="Proteomes" id="UP000792457">
    <property type="component" value="Unassembled WGS sequence"/>
</dbReference>
<evidence type="ECO:0000256" key="1">
    <source>
        <dbReference type="SAM" id="MobiDB-lite"/>
    </source>
</evidence>
<reference evidence="2" key="1">
    <citation type="submission" date="2013-04" db="EMBL/GenBank/DDBJ databases">
        <authorList>
            <person name="Qu J."/>
            <person name="Murali S.C."/>
            <person name="Bandaranaike D."/>
            <person name="Bellair M."/>
            <person name="Blankenburg K."/>
            <person name="Chao H."/>
            <person name="Dinh H."/>
            <person name="Doddapaneni H."/>
            <person name="Downs B."/>
            <person name="Dugan-Rocha S."/>
            <person name="Elkadiri S."/>
            <person name="Gnanaolivu R.D."/>
            <person name="Hernandez B."/>
            <person name="Javaid M."/>
            <person name="Jayaseelan J.C."/>
            <person name="Lee S."/>
            <person name="Li M."/>
            <person name="Ming W."/>
            <person name="Munidasa M."/>
            <person name="Muniz J."/>
            <person name="Nguyen L."/>
            <person name="Ongeri F."/>
            <person name="Osuji N."/>
            <person name="Pu L.-L."/>
            <person name="Puazo M."/>
            <person name="Qu C."/>
            <person name="Quiroz J."/>
            <person name="Raj R."/>
            <person name="Weissenberger G."/>
            <person name="Xin Y."/>
            <person name="Zou X."/>
            <person name="Han Y."/>
            <person name="Richards S."/>
            <person name="Worley K."/>
            <person name="Muzny D."/>
            <person name="Gibbs R."/>
        </authorList>
    </citation>
    <scope>NUCLEOTIDE SEQUENCE</scope>
    <source>
        <strain evidence="2">Sampled in the wild</strain>
    </source>
</reference>
<comment type="caution">
    <text evidence="2">The sequence shown here is derived from an EMBL/GenBank/DDBJ whole genome shotgun (WGS) entry which is preliminary data.</text>
</comment>
<organism evidence="2 3">
    <name type="scientific">Ladona fulva</name>
    <name type="common">Scarce chaser dragonfly</name>
    <name type="synonym">Libellula fulva</name>
    <dbReference type="NCBI Taxonomy" id="123851"/>
    <lineage>
        <taxon>Eukaryota</taxon>
        <taxon>Metazoa</taxon>
        <taxon>Ecdysozoa</taxon>
        <taxon>Arthropoda</taxon>
        <taxon>Hexapoda</taxon>
        <taxon>Insecta</taxon>
        <taxon>Pterygota</taxon>
        <taxon>Palaeoptera</taxon>
        <taxon>Odonata</taxon>
        <taxon>Epiprocta</taxon>
        <taxon>Anisoptera</taxon>
        <taxon>Libelluloidea</taxon>
        <taxon>Libellulidae</taxon>
        <taxon>Ladona</taxon>
    </lineage>
</organism>
<feature type="compositionally biased region" description="Polar residues" evidence="1">
    <location>
        <begin position="37"/>
        <end position="48"/>
    </location>
</feature>
<keyword evidence="3" id="KW-1185">Reference proteome</keyword>
<dbReference type="AlphaFoldDB" id="A0A8K0P194"/>
<name>A0A8K0P194_LADFU</name>
<proteinExistence type="predicted"/>
<feature type="region of interest" description="Disordered" evidence="1">
    <location>
        <begin position="22"/>
        <end position="54"/>
    </location>
</feature>
<gene>
    <name evidence="2" type="ORF">J437_LFUL011813</name>
</gene>
<protein>
    <submittedName>
        <fullName evidence="2">Uncharacterized protein</fullName>
    </submittedName>
</protein>
<accession>A0A8K0P194</accession>
<evidence type="ECO:0000313" key="2">
    <source>
        <dbReference type="EMBL" id="KAG8227449.1"/>
    </source>
</evidence>
<dbReference type="EMBL" id="KZ308323">
    <property type="protein sequence ID" value="KAG8227449.1"/>
    <property type="molecule type" value="Genomic_DNA"/>
</dbReference>
<sequence length="93" mass="10668">MNIREALCLELAALQKSGQHDWRKRVSRLNPEEELTEATQNHNGSTPTGRRRGPLDLCVMTDDEAFLLDLETKHCLRQNESSRKCFHSFCVAL</sequence>
<evidence type="ECO:0000313" key="3">
    <source>
        <dbReference type="Proteomes" id="UP000792457"/>
    </source>
</evidence>